<dbReference type="InterPro" id="IPR045924">
    <property type="entry name" value="DUF6343"/>
</dbReference>
<accession>A0A919UML1</accession>
<dbReference type="RefSeq" id="WP_204038730.1">
    <property type="nucleotide sequence ID" value="NZ_BOOA01000001.1"/>
</dbReference>
<evidence type="ECO:0000313" key="2">
    <source>
        <dbReference type="EMBL" id="GIH21860.1"/>
    </source>
</evidence>
<keyword evidence="1" id="KW-0472">Membrane</keyword>
<keyword evidence="1" id="KW-1133">Transmembrane helix</keyword>
<sequence>MNKTHRIRDRFWSEVSPTMERPESALNLRIALATFGLVVCIALGALSWLAGWWVAAVALGVVALISIVNLVVVERKRRERGDGHSLFE</sequence>
<feature type="transmembrane region" description="Helical" evidence="1">
    <location>
        <begin position="26"/>
        <end position="46"/>
    </location>
</feature>
<dbReference type="EMBL" id="BOOA01000001">
    <property type="protein sequence ID" value="GIH21860.1"/>
    <property type="molecule type" value="Genomic_DNA"/>
</dbReference>
<name>A0A919UML1_9ACTN</name>
<evidence type="ECO:0000313" key="3">
    <source>
        <dbReference type="Proteomes" id="UP000640052"/>
    </source>
</evidence>
<gene>
    <name evidence="2" type="ORF">Aph01nite_01700</name>
</gene>
<dbReference type="Pfam" id="PF19870">
    <property type="entry name" value="DUF6343"/>
    <property type="match status" value="1"/>
</dbReference>
<comment type="caution">
    <text evidence="2">The sequence shown here is derived from an EMBL/GenBank/DDBJ whole genome shotgun (WGS) entry which is preliminary data.</text>
</comment>
<protein>
    <submittedName>
        <fullName evidence="2">Uncharacterized protein</fullName>
    </submittedName>
</protein>
<feature type="transmembrane region" description="Helical" evidence="1">
    <location>
        <begin position="52"/>
        <end position="72"/>
    </location>
</feature>
<keyword evidence="3" id="KW-1185">Reference proteome</keyword>
<dbReference type="Proteomes" id="UP000640052">
    <property type="component" value="Unassembled WGS sequence"/>
</dbReference>
<reference evidence="2" key="1">
    <citation type="submission" date="2021-01" db="EMBL/GenBank/DDBJ databases">
        <title>Whole genome shotgun sequence of Acrocarpospora phusangensis NBRC 108782.</title>
        <authorList>
            <person name="Komaki H."/>
            <person name="Tamura T."/>
        </authorList>
    </citation>
    <scope>NUCLEOTIDE SEQUENCE</scope>
    <source>
        <strain evidence="2">NBRC 108782</strain>
    </source>
</reference>
<keyword evidence="1" id="KW-0812">Transmembrane</keyword>
<organism evidence="2 3">
    <name type="scientific">Acrocarpospora phusangensis</name>
    <dbReference type="NCBI Taxonomy" id="1070424"/>
    <lineage>
        <taxon>Bacteria</taxon>
        <taxon>Bacillati</taxon>
        <taxon>Actinomycetota</taxon>
        <taxon>Actinomycetes</taxon>
        <taxon>Streptosporangiales</taxon>
        <taxon>Streptosporangiaceae</taxon>
        <taxon>Acrocarpospora</taxon>
    </lineage>
</organism>
<proteinExistence type="predicted"/>
<dbReference type="AlphaFoldDB" id="A0A919UML1"/>
<evidence type="ECO:0000256" key="1">
    <source>
        <dbReference type="SAM" id="Phobius"/>
    </source>
</evidence>